<sequence length="182" mass="20390">MKTLEGCELREDNPTVVFMARYLLTLDEEYDKQATKLKECNHRAEEAEKHIRKLRVQLAEFKAQVTISESREITAIEALKQADDCHAQELKDAYLVTRVKRRALILDGKECDVLDGIPIVAMDNAKKKFGETPPAPPPTEVSEEASDLEPTKEEVLQQNQPPAESKVGPPLIPLEGPSSLDE</sequence>
<protein>
    <submittedName>
        <fullName evidence="3">Uncharacterized protein</fullName>
    </submittedName>
</protein>
<keyword evidence="1" id="KW-0175">Coiled coil</keyword>
<dbReference type="EMBL" id="CM029049">
    <property type="protein sequence ID" value="KAG2575310.1"/>
    <property type="molecule type" value="Genomic_DNA"/>
</dbReference>
<keyword evidence="4" id="KW-1185">Reference proteome</keyword>
<comment type="caution">
    <text evidence="3">The sequence shown here is derived from an EMBL/GenBank/DDBJ whole genome shotgun (WGS) entry which is preliminary data.</text>
</comment>
<dbReference type="AlphaFoldDB" id="A0A8T0QQH2"/>
<evidence type="ECO:0000313" key="3">
    <source>
        <dbReference type="EMBL" id="KAG2575310.1"/>
    </source>
</evidence>
<feature type="region of interest" description="Disordered" evidence="2">
    <location>
        <begin position="127"/>
        <end position="182"/>
    </location>
</feature>
<dbReference type="Proteomes" id="UP000823388">
    <property type="component" value="Chromosome 7K"/>
</dbReference>
<reference evidence="3" key="1">
    <citation type="submission" date="2020-05" db="EMBL/GenBank/DDBJ databases">
        <title>WGS assembly of Panicum virgatum.</title>
        <authorList>
            <person name="Lovell J.T."/>
            <person name="Jenkins J."/>
            <person name="Shu S."/>
            <person name="Juenger T.E."/>
            <person name="Schmutz J."/>
        </authorList>
    </citation>
    <scope>NUCLEOTIDE SEQUENCE</scope>
    <source>
        <strain evidence="3">AP13</strain>
    </source>
</reference>
<evidence type="ECO:0000256" key="1">
    <source>
        <dbReference type="SAM" id="Coils"/>
    </source>
</evidence>
<evidence type="ECO:0000313" key="4">
    <source>
        <dbReference type="Proteomes" id="UP000823388"/>
    </source>
</evidence>
<feature type="coiled-coil region" evidence="1">
    <location>
        <begin position="30"/>
        <end position="64"/>
    </location>
</feature>
<accession>A0A8T0QQH2</accession>
<gene>
    <name evidence="3" type="ORF">PVAP13_7KG426766</name>
</gene>
<name>A0A8T0QQH2_PANVG</name>
<evidence type="ECO:0000256" key="2">
    <source>
        <dbReference type="SAM" id="MobiDB-lite"/>
    </source>
</evidence>
<organism evidence="3 4">
    <name type="scientific">Panicum virgatum</name>
    <name type="common">Blackwell switchgrass</name>
    <dbReference type="NCBI Taxonomy" id="38727"/>
    <lineage>
        <taxon>Eukaryota</taxon>
        <taxon>Viridiplantae</taxon>
        <taxon>Streptophyta</taxon>
        <taxon>Embryophyta</taxon>
        <taxon>Tracheophyta</taxon>
        <taxon>Spermatophyta</taxon>
        <taxon>Magnoliopsida</taxon>
        <taxon>Liliopsida</taxon>
        <taxon>Poales</taxon>
        <taxon>Poaceae</taxon>
        <taxon>PACMAD clade</taxon>
        <taxon>Panicoideae</taxon>
        <taxon>Panicodae</taxon>
        <taxon>Paniceae</taxon>
        <taxon>Panicinae</taxon>
        <taxon>Panicum</taxon>
        <taxon>Panicum sect. Hiantes</taxon>
    </lineage>
</organism>
<proteinExistence type="predicted"/>